<dbReference type="GO" id="GO:0009254">
    <property type="term" value="P:peptidoglycan turnover"/>
    <property type="evidence" value="ECO:0007669"/>
    <property type="project" value="TreeGrafter"/>
</dbReference>
<proteinExistence type="inferred from homology"/>
<keyword evidence="2" id="KW-0378">Hydrolase</keyword>
<feature type="signal peptide" evidence="4">
    <location>
        <begin position="1"/>
        <end position="35"/>
    </location>
</feature>
<dbReference type="AlphaFoldDB" id="A0A2X0IXE4"/>
<feature type="domain" description="Glycoside hydrolase family 3 N-terminal" evidence="5">
    <location>
        <begin position="72"/>
        <end position="373"/>
    </location>
</feature>
<dbReference type="InterPro" id="IPR006311">
    <property type="entry name" value="TAT_signal"/>
</dbReference>
<evidence type="ECO:0000256" key="4">
    <source>
        <dbReference type="SAM" id="SignalP"/>
    </source>
</evidence>
<evidence type="ECO:0000256" key="3">
    <source>
        <dbReference type="ARBA" id="ARBA00023295"/>
    </source>
</evidence>
<comment type="similarity">
    <text evidence="1">Belongs to the glycosyl hydrolase 3 family.</text>
</comment>
<dbReference type="PANTHER" id="PTHR30480:SF14">
    <property type="entry name" value="HYDROLASE, PUTATIVE (AFU_ORTHOLOGUE AFUA_4G13770)-RELATED"/>
    <property type="match status" value="1"/>
</dbReference>
<dbReference type="GO" id="GO:0004553">
    <property type="term" value="F:hydrolase activity, hydrolyzing O-glycosyl compounds"/>
    <property type="evidence" value="ECO:0007669"/>
    <property type="project" value="InterPro"/>
</dbReference>
<evidence type="ECO:0000259" key="5">
    <source>
        <dbReference type="Pfam" id="PF00933"/>
    </source>
</evidence>
<dbReference type="EMBL" id="QKYN01000113">
    <property type="protein sequence ID" value="RAG82486.1"/>
    <property type="molecule type" value="Genomic_DNA"/>
</dbReference>
<dbReference type="InterPro" id="IPR036962">
    <property type="entry name" value="Glyco_hydro_3_N_sf"/>
</dbReference>
<evidence type="ECO:0000313" key="7">
    <source>
        <dbReference type="Proteomes" id="UP000248889"/>
    </source>
</evidence>
<keyword evidence="3" id="KW-0326">Glycosidase</keyword>
<dbReference type="OrthoDB" id="9805821at2"/>
<dbReference type="PANTHER" id="PTHR30480">
    <property type="entry name" value="BETA-HEXOSAMINIDASE-RELATED"/>
    <property type="match status" value="1"/>
</dbReference>
<dbReference type="InterPro" id="IPR017853">
    <property type="entry name" value="GH"/>
</dbReference>
<feature type="chain" id="PRO_5015925217" evidence="4">
    <location>
        <begin position="36"/>
        <end position="381"/>
    </location>
</feature>
<dbReference type="Proteomes" id="UP000248889">
    <property type="component" value="Unassembled WGS sequence"/>
</dbReference>
<evidence type="ECO:0000256" key="1">
    <source>
        <dbReference type="ARBA" id="ARBA00005336"/>
    </source>
</evidence>
<dbReference type="SUPFAM" id="SSF51445">
    <property type="entry name" value="(Trans)glycosidases"/>
    <property type="match status" value="1"/>
</dbReference>
<comment type="caution">
    <text evidence="6">The sequence shown here is derived from an EMBL/GenBank/DDBJ whole genome shotgun (WGS) entry which is preliminary data.</text>
</comment>
<evidence type="ECO:0000256" key="2">
    <source>
        <dbReference type="ARBA" id="ARBA00022801"/>
    </source>
</evidence>
<evidence type="ECO:0000313" key="6">
    <source>
        <dbReference type="EMBL" id="RAG82486.1"/>
    </source>
</evidence>
<accession>A0A2X0IXE4</accession>
<dbReference type="InterPro" id="IPR001764">
    <property type="entry name" value="Glyco_hydro_3_N"/>
</dbReference>
<name>A0A2X0IXE4_9ACTN</name>
<dbReference type="Pfam" id="PF00933">
    <property type="entry name" value="Glyco_hydro_3"/>
    <property type="match status" value="1"/>
</dbReference>
<dbReference type="GO" id="GO:0005975">
    <property type="term" value="P:carbohydrate metabolic process"/>
    <property type="evidence" value="ECO:0007669"/>
    <property type="project" value="InterPro"/>
</dbReference>
<gene>
    <name evidence="6" type="ORF">DN069_27285</name>
</gene>
<sequence length="381" mass="38736">MAEAVGPMTRRGALLAGAGLAAAAAGLGAAGPASAAPTRAERTGAARLTSWQQAAERVVFSYPGATVPRALLDLIARGLCGGVILFGDNVVSLSHVTSAVAEMAAARRRSGLGTPLLVMTDQEGGEVRRLPGGPAQSEKQIGASADPSAAAARAGREAGLLLRHAGVNVNLAPVLDVFRTPGDFDDEFQRSYSSDPRVAARCGKAFITAQQACGVAATAKHFPGLGAATQSENTDLRPVELSVSASQLHSVDESPYPAAVGAGVRLVMVSWATYPHLDPHHPAGLSERIVKGELRGRLGFRGVTVTDAINAGALSKLGTAAHNAVAAAAAGMDLVIEASRSVAAGQAVAEGLATALRDRRLDTGDFGAALGRITALRRTLA</sequence>
<dbReference type="PROSITE" id="PS51318">
    <property type="entry name" value="TAT"/>
    <property type="match status" value="1"/>
</dbReference>
<protein>
    <submittedName>
        <fullName evidence="6">Beta-N-acetylhexosaminidase</fullName>
    </submittedName>
</protein>
<dbReference type="Gene3D" id="3.20.20.300">
    <property type="entry name" value="Glycoside hydrolase, family 3, N-terminal domain"/>
    <property type="match status" value="1"/>
</dbReference>
<organism evidence="6 7">
    <name type="scientific">Streptacidiphilus pinicola</name>
    <dbReference type="NCBI Taxonomy" id="2219663"/>
    <lineage>
        <taxon>Bacteria</taxon>
        <taxon>Bacillati</taxon>
        <taxon>Actinomycetota</taxon>
        <taxon>Actinomycetes</taxon>
        <taxon>Kitasatosporales</taxon>
        <taxon>Streptomycetaceae</taxon>
        <taxon>Streptacidiphilus</taxon>
    </lineage>
</organism>
<reference evidence="6 7" key="1">
    <citation type="submission" date="2018-06" db="EMBL/GenBank/DDBJ databases">
        <title>Streptacidiphilus pinicola sp. nov., isolated from pine grove soil.</title>
        <authorList>
            <person name="Roh S.G."/>
            <person name="Park S."/>
            <person name="Kim M.-K."/>
            <person name="Yun B.-R."/>
            <person name="Park J."/>
            <person name="Kim M.J."/>
            <person name="Kim Y.S."/>
            <person name="Kim S.B."/>
        </authorList>
    </citation>
    <scope>NUCLEOTIDE SEQUENCE [LARGE SCALE GENOMIC DNA]</scope>
    <source>
        <strain evidence="6 7">MMS16-CNU450</strain>
    </source>
</reference>
<keyword evidence="4" id="KW-0732">Signal</keyword>
<keyword evidence="7" id="KW-1185">Reference proteome</keyword>
<dbReference type="InterPro" id="IPR050226">
    <property type="entry name" value="NagZ_Beta-hexosaminidase"/>
</dbReference>